<organism evidence="10 11">
    <name type="scientific">Bacillus wiedmannii</name>
    <dbReference type="NCBI Taxonomy" id="1890302"/>
    <lineage>
        <taxon>Bacteria</taxon>
        <taxon>Bacillati</taxon>
        <taxon>Bacillota</taxon>
        <taxon>Bacilli</taxon>
        <taxon>Bacillales</taxon>
        <taxon>Bacillaceae</taxon>
        <taxon>Bacillus</taxon>
        <taxon>Bacillus cereus group</taxon>
    </lineage>
</organism>
<evidence type="ECO:0000313" key="10">
    <source>
        <dbReference type="EMBL" id="SDE68458.1"/>
    </source>
</evidence>
<dbReference type="Pfam" id="PF08341">
    <property type="entry name" value="TED"/>
    <property type="match status" value="1"/>
</dbReference>
<accession>A0A1G7EXR8</accession>
<protein>
    <submittedName>
        <fullName evidence="10">LPXTG-motif cell wall anchor domain-containing protein/TQXA domain-containing protein</fullName>
    </submittedName>
</protein>
<evidence type="ECO:0000256" key="4">
    <source>
        <dbReference type="ARBA" id="ARBA00022525"/>
    </source>
</evidence>
<keyword evidence="4" id="KW-0964">Secreted</keyword>
<feature type="domain" description="Gram-positive cocci surface proteins LPxTG" evidence="9">
    <location>
        <begin position="722"/>
        <end position="761"/>
    </location>
</feature>
<feature type="region of interest" description="Disordered" evidence="7">
    <location>
        <begin position="642"/>
        <end position="689"/>
    </location>
</feature>
<evidence type="ECO:0000256" key="5">
    <source>
        <dbReference type="ARBA" id="ARBA00022729"/>
    </source>
</evidence>
<gene>
    <name evidence="10" type="ORF">SAMN04487767_1319</name>
</gene>
<dbReference type="InterPro" id="IPR019931">
    <property type="entry name" value="LPXTG_anchor"/>
</dbReference>
<evidence type="ECO:0000256" key="6">
    <source>
        <dbReference type="ARBA" id="ARBA00023088"/>
    </source>
</evidence>
<feature type="transmembrane region" description="Helical" evidence="8">
    <location>
        <begin position="733"/>
        <end position="753"/>
    </location>
</feature>
<reference evidence="11" key="1">
    <citation type="submission" date="2016-10" db="EMBL/GenBank/DDBJ databases">
        <authorList>
            <person name="Varghese N."/>
        </authorList>
    </citation>
    <scope>NUCLEOTIDE SEQUENCE [LARGE SCALE GENOMIC DNA]</scope>
    <source>
        <strain evidence="11">KPR-7A</strain>
    </source>
</reference>
<proteinExistence type="inferred from homology"/>
<evidence type="ECO:0000256" key="7">
    <source>
        <dbReference type="SAM" id="MobiDB-lite"/>
    </source>
</evidence>
<keyword evidence="3" id="KW-0134">Cell wall</keyword>
<keyword evidence="6" id="KW-0572">Peptidoglycan-anchor</keyword>
<dbReference type="PROSITE" id="PS50847">
    <property type="entry name" value="GRAM_POS_ANCHORING"/>
    <property type="match status" value="1"/>
</dbReference>
<dbReference type="NCBIfam" id="TIGR01167">
    <property type="entry name" value="LPXTG_anchor"/>
    <property type="match status" value="1"/>
</dbReference>
<comment type="similarity">
    <text evidence="2">Belongs to the serine-aspartate repeat-containing protein (SDr) family.</text>
</comment>
<dbReference type="Gene3D" id="2.60.40.10">
    <property type="entry name" value="Immunoglobulins"/>
    <property type="match status" value="4"/>
</dbReference>
<keyword evidence="8" id="KW-1133">Transmembrane helix</keyword>
<dbReference type="PANTHER" id="PTHR36108">
    <property type="entry name" value="COLOSSIN-B-RELATED"/>
    <property type="match status" value="1"/>
</dbReference>
<evidence type="ECO:0000313" key="11">
    <source>
        <dbReference type="Proteomes" id="UP000183507"/>
    </source>
</evidence>
<dbReference type="NCBIfam" id="TIGR03934">
    <property type="entry name" value="TQXA_dom"/>
    <property type="match status" value="1"/>
</dbReference>
<evidence type="ECO:0000256" key="1">
    <source>
        <dbReference type="ARBA" id="ARBA00004168"/>
    </source>
</evidence>
<name>A0A1G7EXR8_9BACI</name>
<keyword evidence="8" id="KW-0472">Membrane</keyword>
<dbReference type="AlphaFoldDB" id="A0A1G7EXR8"/>
<dbReference type="Pfam" id="PF17802">
    <property type="entry name" value="SpaA"/>
    <property type="match status" value="4"/>
</dbReference>
<evidence type="ECO:0000259" key="9">
    <source>
        <dbReference type="PROSITE" id="PS50847"/>
    </source>
</evidence>
<dbReference type="SUPFAM" id="SSF49478">
    <property type="entry name" value="Cna protein B-type domain"/>
    <property type="match status" value="4"/>
</dbReference>
<sequence length="761" mass="84569">MLKRSYQTLLTAMSMLLIVLSFVFPLTKASAEVINREKYEMDWSFSPMYGKNLRTELLKNTNGQIAYCLTYGKLSPNGNNLPEMGRTDDVVYRVLLNGYPQKSPEELGVSNWKEAHYATQLSVWAALGQIDINEVQHRNGNVAKAVKAIISGANASRETQDLYMYVTPTDNQEARLNGEYFETTVYQIESNAKNGVFTVQLANAPNGTKVVSTKGEVRQQFNLGEQFRILIPKSSQTGNFSLKVTSNLSNLQAVAYQGTDKVQDATVLLEKNEEKVSADLQVNWKSLGGLKVVKVGEQKELLQGAVFEVMNSANQKVGTMTTNDQGSASLSGLEIGTYTLKEVKSPNGYILNGQPQQIEVKTGEVATITVQNTKVKGNIEIKKLSDSGKTLPKVEFTVYTAEGKEITKTTTNEQGIAQVKDLPYGKYYFVETKGVEGYLLNQTKYPFEIKEQGKTLTFTVENKEVKGNVQLLKVDGENPDKKLEGAVFILQDSKGKKISEHKSDKNGLIEVKDLPFGAYSFVEKQAPTGYVLTKEPIPFSISEQGKTIMLTAKNKHITGELEISKVDIADGNNKLPNAEFTIFNEQGKEVAKGKTDENGIAKFKIPYGKYTYKETFAPDGYLLNEEIFSFEIKEDGQIIKHTVKDQKKPTPPTPETPKPEQPEQPQKPEIPQKPEQPEGPQPQVPEQPRVTEKPVIPQLEKPQQIVMKPQLEQTPKKIETYLPTTGGKAENPYIKWIGLACVVLGLIGAVFAVRNRKKAQS</sequence>
<dbReference type="InterPro" id="IPR013783">
    <property type="entry name" value="Ig-like_fold"/>
</dbReference>
<dbReference type="InterPro" id="IPR013552">
    <property type="entry name" value="Thioester_dom"/>
</dbReference>
<evidence type="ECO:0000256" key="8">
    <source>
        <dbReference type="SAM" id="Phobius"/>
    </source>
</evidence>
<dbReference type="PANTHER" id="PTHR36108:SF13">
    <property type="entry name" value="COLOSSIN-B-RELATED"/>
    <property type="match status" value="1"/>
</dbReference>
<comment type="subcellular location">
    <subcellularLocation>
        <location evidence="1">Secreted</location>
        <location evidence="1">Cell wall</location>
        <topology evidence="1">Peptidoglycan-anchor</topology>
    </subcellularLocation>
</comment>
<keyword evidence="8" id="KW-0812">Transmembrane</keyword>
<keyword evidence="5" id="KW-0732">Signal</keyword>
<evidence type="ECO:0000256" key="3">
    <source>
        <dbReference type="ARBA" id="ARBA00022512"/>
    </source>
</evidence>
<dbReference type="InterPro" id="IPR023849">
    <property type="entry name" value="TQXA_dom"/>
</dbReference>
<dbReference type="Proteomes" id="UP000183507">
    <property type="component" value="Unassembled WGS sequence"/>
</dbReference>
<evidence type="ECO:0000256" key="2">
    <source>
        <dbReference type="ARBA" id="ARBA00007257"/>
    </source>
</evidence>
<dbReference type="EMBL" id="FMZR01000031">
    <property type="protein sequence ID" value="SDE68458.1"/>
    <property type="molecule type" value="Genomic_DNA"/>
</dbReference>
<dbReference type="InterPro" id="IPR041033">
    <property type="entry name" value="SpaA_PFL_dom_1"/>
</dbReference>
<dbReference type="RefSeq" id="WP_074651676.1">
    <property type="nucleotide sequence ID" value="NZ_FMZR01000031.1"/>
</dbReference>